<evidence type="ECO:0000313" key="6">
    <source>
        <dbReference type="Proteomes" id="UP001642484"/>
    </source>
</evidence>
<dbReference type="EMBL" id="CAXAMN010007058">
    <property type="protein sequence ID" value="CAK9020197.1"/>
    <property type="molecule type" value="Genomic_DNA"/>
</dbReference>
<keyword evidence="2" id="KW-0539">Nucleus</keyword>
<feature type="compositionally biased region" description="Basic and acidic residues" evidence="3">
    <location>
        <begin position="772"/>
        <end position="782"/>
    </location>
</feature>
<comment type="caution">
    <text evidence="5">The sequence shown here is derived from an EMBL/GenBank/DDBJ whole genome shotgun (WGS) entry which is preliminary data.</text>
</comment>
<feature type="compositionally biased region" description="Basic and acidic residues" evidence="3">
    <location>
        <begin position="630"/>
        <end position="642"/>
    </location>
</feature>
<feature type="compositionally biased region" description="Basic and acidic residues" evidence="3">
    <location>
        <begin position="727"/>
        <end position="749"/>
    </location>
</feature>
<keyword evidence="6" id="KW-1185">Reference proteome</keyword>
<dbReference type="InterPro" id="IPR022591">
    <property type="entry name" value="TAF1_HAT_dom"/>
</dbReference>
<feature type="compositionally biased region" description="Polar residues" evidence="3">
    <location>
        <begin position="759"/>
        <end position="771"/>
    </location>
</feature>
<evidence type="ECO:0000259" key="4">
    <source>
        <dbReference type="Pfam" id="PF12157"/>
    </source>
</evidence>
<feature type="region of interest" description="Disordered" evidence="3">
    <location>
        <begin position="16"/>
        <end position="41"/>
    </location>
</feature>
<gene>
    <name evidence="5" type="ORF">CCMP2556_LOCUS13967</name>
</gene>
<dbReference type="PANTHER" id="PTHR13900">
    <property type="entry name" value="TRANSCRIPTION INITIATION FACTOR TFIID"/>
    <property type="match status" value="1"/>
</dbReference>
<feature type="region of interest" description="Disordered" evidence="3">
    <location>
        <begin position="727"/>
        <end position="821"/>
    </location>
</feature>
<dbReference type="InterPro" id="IPR040240">
    <property type="entry name" value="TAF1"/>
</dbReference>
<reference evidence="5 6" key="1">
    <citation type="submission" date="2024-02" db="EMBL/GenBank/DDBJ databases">
        <authorList>
            <person name="Chen Y."/>
            <person name="Shah S."/>
            <person name="Dougan E. K."/>
            <person name="Thang M."/>
            <person name="Chan C."/>
        </authorList>
    </citation>
    <scope>NUCLEOTIDE SEQUENCE [LARGE SCALE GENOMIC DNA]</scope>
</reference>
<protein>
    <recommendedName>
        <fullName evidence="4">Transcription initiation factor TFIID subunit 1 histone acetyltransferase domain-containing protein</fullName>
    </recommendedName>
</protein>
<name>A0ABP0K1U2_9DINO</name>
<evidence type="ECO:0000256" key="3">
    <source>
        <dbReference type="SAM" id="MobiDB-lite"/>
    </source>
</evidence>
<evidence type="ECO:0000256" key="1">
    <source>
        <dbReference type="ARBA" id="ARBA00004123"/>
    </source>
</evidence>
<evidence type="ECO:0000256" key="2">
    <source>
        <dbReference type="ARBA" id="ARBA00023242"/>
    </source>
</evidence>
<dbReference type="Pfam" id="PF12157">
    <property type="entry name" value="DUF3591"/>
    <property type="match status" value="2"/>
</dbReference>
<feature type="compositionally biased region" description="Polar residues" evidence="3">
    <location>
        <begin position="805"/>
        <end position="821"/>
    </location>
</feature>
<comment type="subcellular location">
    <subcellularLocation>
        <location evidence="1">Nucleus</location>
    </subcellularLocation>
</comment>
<feature type="domain" description="Transcription initiation factor TFIID subunit 1 histone acetyltransferase" evidence="4">
    <location>
        <begin position="384"/>
        <end position="492"/>
    </location>
</feature>
<organism evidence="5 6">
    <name type="scientific">Durusdinium trenchii</name>
    <dbReference type="NCBI Taxonomy" id="1381693"/>
    <lineage>
        <taxon>Eukaryota</taxon>
        <taxon>Sar</taxon>
        <taxon>Alveolata</taxon>
        <taxon>Dinophyceae</taxon>
        <taxon>Suessiales</taxon>
        <taxon>Symbiodiniaceae</taxon>
        <taxon>Durusdinium</taxon>
    </lineage>
</organism>
<sequence length="821" mass="91720">MSDFHEILLEGLGFTPLRPFSRSLPTAPRGEEEAEPPAKRARRIWAILRPPSEPSPLEGLTASWASAPPKVSRYGQATLPEVAGMAVPGAAPMSSEKRKRLQHSEVARYLWGKDVRVKGEKRYLQMRCVVRAPISSKKRWSGKSPPSASELSLRAEQPFVLYEYIEESPVLLMNMGMGHEVFSYFVPRKKRYEGELLGPLRCHPTRLNGPVPLLASQIHLKAGHSVSVMESNLLQAPLHCHEVTDSRRFLLIWNGEDEKRTDREKNGPKGQTAQVSQLYLRPLSRICVVGQVEPIRLVQAPTSRECAQMRSSCIRHMLHHAQGRWLKDFKGDLGDDEVDEGEQTTRALRQNILPCISKWFPDQASLVRAEFKESRGLDARYDLPESVCLLESMRRGEERLRMLGIDHLYHFDSQLMKALQDLEELERRRKGEQDVLRARWALEQLQLAPWNLASRYASFRKKKGSLLAIAGPGDPSNGRLEGISFLPLLVKQLGDCLALAKLCLEKDGGLCLRLKQLGFSDERIEALGRWDRIALLCTKLGREEKDSQVSCVTGWSRVTLPNPKQATAELRQRHDRLLQDAFHRQLLVLAGPATTPTPAVPALAGGEGQKDVDIPDAEAAEAALIEALEDSPKEPVKSPEAREESDDDKMEMQRFRDQIGIKPKTSVSTAATSSTASAAASAATQMQSKPVKMLKVVSMSWGALGHEPQERVLYVFGEENIRLYKQLRGEPGEKSEKSERLGRSEHESQVVRQAKPGTSGRSNLSRASDCSATKRDDERESQLARGLKATMPGQAKPRLLKRTKSVITEMSDSNKVSKLSS</sequence>
<dbReference type="Proteomes" id="UP001642484">
    <property type="component" value="Unassembled WGS sequence"/>
</dbReference>
<feature type="region of interest" description="Disordered" evidence="3">
    <location>
        <begin position="627"/>
        <end position="651"/>
    </location>
</feature>
<feature type="domain" description="Transcription initiation factor TFIID subunit 1 histone acetyltransferase" evidence="4">
    <location>
        <begin position="146"/>
        <end position="317"/>
    </location>
</feature>
<accession>A0ABP0K1U2</accession>
<dbReference type="PANTHER" id="PTHR13900:SF0">
    <property type="entry name" value="TRANSCRIPTION INITIATION FACTOR TFIID SUBUNIT 1"/>
    <property type="match status" value="1"/>
</dbReference>
<evidence type="ECO:0000313" key="5">
    <source>
        <dbReference type="EMBL" id="CAK9020197.1"/>
    </source>
</evidence>
<proteinExistence type="predicted"/>